<evidence type="ECO:0000313" key="3">
    <source>
        <dbReference type="Proteomes" id="UP000294927"/>
    </source>
</evidence>
<feature type="domain" description="Condensation" evidence="1">
    <location>
        <begin position="26"/>
        <end position="318"/>
    </location>
</feature>
<evidence type="ECO:0000313" key="2">
    <source>
        <dbReference type="EMBL" id="TDV49784.1"/>
    </source>
</evidence>
<dbReference type="Gene3D" id="3.30.559.10">
    <property type="entry name" value="Chloramphenicol acetyltransferase-like domain"/>
    <property type="match status" value="1"/>
</dbReference>
<dbReference type="PANTHER" id="PTHR45527:SF1">
    <property type="entry name" value="FATTY ACID SYNTHASE"/>
    <property type="match status" value="1"/>
</dbReference>
<comment type="caution">
    <text evidence="2">The sequence shown here is derived from an EMBL/GenBank/DDBJ whole genome shotgun (WGS) entry which is preliminary data.</text>
</comment>
<accession>A0A4R7VK06</accession>
<dbReference type="GO" id="GO:0005737">
    <property type="term" value="C:cytoplasm"/>
    <property type="evidence" value="ECO:0007669"/>
    <property type="project" value="TreeGrafter"/>
</dbReference>
<dbReference type="SUPFAM" id="SSF52777">
    <property type="entry name" value="CoA-dependent acyltransferases"/>
    <property type="match status" value="2"/>
</dbReference>
<dbReference type="GO" id="GO:0044550">
    <property type="term" value="P:secondary metabolite biosynthetic process"/>
    <property type="evidence" value="ECO:0007669"/>
    <property type="project" value="TreeGrafter"/>
</dbReference>
<dbReference type="Pfam" id="PF00668">
    <property type="entry name" value="Condensation"/>
    <property type="match status" value="1"/>
</dbReference>
<dbReference type="InterPro" id="IPR023213">
    <property type="entry name" value="CAT-like_dom_sf"/>
</dbReference>
<dbReference type="Gene3D" id="3.30.559.30">
    <property type="entry name" value="Nonribosomal peptide synthetase, condensation domain"/>
    <property type="match status" value="1"/>
</dbReference>
<organism evidence="2 3">
    <name type="scientific">Actinophytocola oryzae</name>
    <dbReference type="NCBI Taxonomy" id="502181"/>
    <lineage>
        <taxon>Bacteria</taxon>
        <taxon>Bacillati</taxon>
        <taxon>Actinomycetota</taxon>
        <taxon>Actinomycetes</taxon>
        <taxon>Pseudonocardiales</taxon>
        <taxon>Pseudonocardiaceae</taxon>
    </lineage>
</organism>
<dbReference type="EMBL" id="SOCP01000007">
    <property type="protein sequence ID" value="TDV49784.1"/>
    <property type="molecule type" value="Genomic_DNA"/>
</dbReference>
<keyword evidence="3" id="KW-1185">Reference proteome</keyword>
<dbReference type="GO" id="GO:0008610">
    <property type="term" value="P:lipid biosynthetic process"/>
    <property type="evidence" value="ECO:0007669"/>
    <property type="project" value="UniProtKB-ARBA"/>
</dbReference>
<protein>
    <submittedName>
        <fullName evidence="2">Condensation domain-containing protein</fullName>
    </submittedName>
</protein>
<dbReference type="GO" id="GO:0003824">
    <property type="term" value="F:catalytic activity"/>
    <property type="evidence" value="ECO:0007669"/>
    <property type="project" value="InterPro"/>
</dbReference>
<dbReference type="OrthoDB" id="3403614at2"/>
<reference evidence="2 3" key="1">
    <citation type="submission" date="2019-03" db="EMBL/GenBank/DDBJ databases">
        <title>Genomic Encyclopedia of Archaeal and Bacterial Type Strains, Phase II (KMG-II): from individual species to whole genera.</title>
        <authorList>
            <person name="Goeker M."/>
        </authorList>
    </citation>
    <scope>NUCLEOTIDE SEQUENCE [LARGE SCALE GENOMIC DNA]</scope>
    <source>
        <strain evidence="2 3">DSM 45499</strain>
    </source>
</reference>
<dbReference type="PANTHER" id="PTHR45527">
    <property type="entry name" value="NONRIBOSOMAL PEPTIDE SYNTHETASE"/>
    <property type="match status" value="1"/>
</dbReference>
<sequence>MTLLTHGQRSVLRSLVVHGERGRAVANLTAVWEVPPGPDIAQVEDAWLRLVAAHESLRTTFAADGDDLTATVHPFAPAGVGNVEVEDGADPAAQAAAIGAVLAAEPIDIATGPPWRAVLTTELGDPVHLVVAIHHVAVDNEALRLLEPAFLRAVDGDPVAAEVQPADLAAVQSASADSPTLRHWVSVWPDLEPADRDPADPSPRRRASLYSVEALAATRRVCERLRVSVQAVLLAVGAVALGRVEGRDRLSMALMAANRLDPRWAGLVGSLNQYAPVTIDLDGGSHPDEFVAAVYPLCLTAYLNGSYDVDALGAALAEAGIEDPDPTAFAKHFNFLGPVDTEPEEGSALRTGVSWRRSSQRTGPNLHLAIAMGDGLLIGVGASEACLPGDAPAEVAAAIEAGLLSLDRGDAATLAELDLTPLRPV</sequence>
<dbReference type="InterPro" id="IPR001242">
    <property type="entry name" value="Condensation_dom"/>
</dbReference>
<name>A0A4R7VK06_9PSEU</name>
<gene>
    <name evidence="2" type="ORF">CLV71_107132</name>
</gene>
<proteinExistence type="predicted"/>
<dbReference type="Proteomes" id="UP000294927">
    <property type="component" value="Unassembled WGS sequence"/>
</dbReference>
<dbReference type="AlphaFoldDB" id="A0A4R7VK06"/>
<dbReference type="RefSeq" id="WP_133904482.1">
    <property type="nucleotide sequence ID" value="NZ_SOCP01000007.1"/>
</dbReference>
<evidence type="ECO:0000259" key="1">
    <source>
        <dbReference type="Pfam" id="PF00668"/>
    </source>
</evidence>
<dbReference type="GO" id="GO:0031177">
    <property type="term" value="F:phosphopantetheine binding"/>
    <property type="evidence" value="ECO:0007669"/>
    <property type="project" value="TreeGrafter"/>
</dbReference>
<dbReference type="GO" id="GO:0043041">
    <property type="term" value="P:amino acid activation for nonribosomal peptide biosynthetic process"/>
    <property type="evidence" value="ECO:0007669"/>
    <property type="project" value="TreeGrafter"/>
</dbReference>